<feature type="domain" description="MobA/VirD2-like nuclease" evidence="2">
    <location>
        <begin position="20"/>
        <end position="120"/>
    </location>
</feature>
<proteinExistence type="predicted"/>
<feature type="region of interest" description="Disordered" evidence="1">
    <location>
        <begin position="452"/>
        <end position="518"/>
    </location>
</feature>
<name>A0ABS7J1D8_9SPHN</name>
<organism evidence="3 4">
    <name type="scientific">Qipengyuania polymorpha</name>
    <dbReference type="NCBI Taxonomy" id="2867234"/>
    <lineage>
        <taxon>Bacteria</taxon>
        <taxon>Pseudomonadati</taxon>
        <taxon>Pseudomonadota</taxon>
        <taxon>Alphaproteobacteria</taxon>
        <taxon>Sphingomonadales</taxon>
        <taxon>Erythrobacteraceae</taxon>
        <taxon>Qipengyuania</taxon>
    </lineage>
</organism>
<feature type="compositionally biased region" description="Polar residues" evidence="1">
    <location>
        <begin position="475"/>
        <end position="498"/>
    </location>
</feature>
<gene>
    <name evidence="3" type="ORF">K3152_12975</name>
</gene>
<sequence length="518" mass="59138">MIANPTWGANFAGLVDYLTENRDHQVLHFEVVSSVENAAAEMEAAASLNSRAKNKLLHLSLSAAHEDGQLSDDKWLYIVSQQQEALGLDGHAFVVVRHEDTEHDHVHVFWSTISPRTGKTPPKMWFLKKGCATENIGPQALTTEQVARVPEAYRALRSFDFRALARVQDVCRRVARELDLRRLNTPQEAKAQRLKALEREAEPGQRKRAERTGSVPLMERSEEIREALDQRVWQSRSDALAAIGLQLEPVYTGTKTKRLRGLTIADISDPGNKLKASALDTGVQKFGLGSLDKRILKGTPDFKTWWPERKMSSSFEPLQTPDARSELKQDYDLEVAQHKLDQEKRRRELADLRIRQTRELRAKRRALMKQRKNEAIRLKPSERRAFYSRFSQQVRKRELAELEARHRVERSPLRRRRMPTWHQFIAARADAGCQKAGVVLAAMRPVQTVKKTVTATGPKKRLSVPNKEHSKDQHLANQPTTRIPKSKSFLSGRNQGNTEMPEHLAAYWQRHKGGQGRS</sequence>
<dbReference type="InterPro" id="IPR005094">
    <property type="entry name" value="Endonuclease_MobA/VirD2"/>
</dbReference>
<comment type="caution">
    <text evidence="3">The sequence shown here is derived from an EMBL/GenBank/DDBJ whole genome shotgun (WGS) entry which is preliminary data.</text>
</comment>
<evidence type="ECO:0000259" key="2">
    <source>
        <dbReference type="Pfam" id="PF03432"/>
    </source>
</evidence>
<evidence type="ECO:0000256" key="1">
    <source>
        <dbReference type="SAM" id="MobiDB-lite"/>
    </source>
</evidence>
<evidence type="ECO:0000313" key="4">
    <source>
        <dbReference type="Proteomes" id="UP000783253"/>
    </source>
</evidence>
<dbReference type="Pfam" id="PF03432">
    <property type="entry name" value="Relaxase"/>
    <property type="match status" value="1"/>
</dbReference>
<dbReference type="RefSeq" id="WP_221574559.1">
    <property type="nucleotide sequence ID" value="NZ_JAIGNK010000004.1"/>
</dbReference>
<feature type="compositionally biased region" description="Basic residues" evidence="1">
    <location>
        <begin position="509"/>
        <end position="518"/>
    </location>
</feature>
<dbReference type="EMBL" id="JAIGNK010000004">
    <property type="protein sequence ID" value="MBX7459164.1"/>
    <property type="molecule type" value="Genomic_DNA"/>
</dbReference>
<reference evidence="3 4" key="1">
    <citation type="submission" date="2021-08" db="EMBL/GenBank/DDBJ databases">
        <title>Comparative Genomics Analysis of the Genus Qipengyuania Reveals Extensive Genetic Diversity and Metabolic Versatility, Including the Description of Fifteen Novel Species.</title>
        <authorList>
            <person name="Liu Y."/>
        </authorList>
    </citation>
    <scope>NUCLEOTIDE SEQUENCE [LARGE SCALE GENOMIC DNA]</scope>
    <source>
        <strain evidence="3 4">1NDH17</strain>
    </source>
</reference>
<accession>A0ABS7J1D8</accession>
<keyword evidence="4" id="KW-1185">Reference proteome</keyword>
<evidence type="ECO:0000313" key="3">
    <source>
        <dbReference type="EMBL" id="MBX7459164.1"/>
    </source>
</evidence>
<protein>
    <submittedName>
        <fullName evidence="3">Relaxase/mobilization nuclease domain-containing protein</fullName>
    </submittedName>
</protein>
<dbReference type="Proteomes" id="UP000783253">
    <property type="component" value="Unassembled WGS sequence"/>
</dbReference>